<evidence type="ECO:0000259" key="1">
    <source>
        <dbReference type="PROSITE" id="PS50404"/>
    </source>
</evidence>
<sequence length="283" mass="30918">MSKAVLYDFFASAWCQVPKLAIEELGLQNDVETKVVNLLEGQNFEPSYLKINAHGTIPSLQVDGKTYDDSTSCTRKLIEMAPNAPKKDTHTDHELEKLIRAVHSDHHDPNVLLLLAVNDEDRAEKAKGLPAAFLGGRQKTLDKLATEGGEFADFILAKQKFNGTLLSFYTGNPDEATRQKIYADANGQWKSAGEFIRGEVTHILRKTPGSYLGGASTPGEADYHLITWLARIITDAGGAAGSVSGEAFAALQKRIGPEPIDPVVAGYWDGWTQRPSFKKLGVH</sequence>
<dbReference type="KEGG" id="ccac:CcaHIS019_0300500"/>
<evidence type="ECO:0000313" key="3">
    <source>
        <dbReference type="Proteomes" id="UP001233271"/>
    </source>
</evidence>
<dbReference type="Proteomes" id="UP001233271">
    <property type="component" value="Chromosome 3"/>
</dbReference>
<dbReference type="Gene3D" id="3.40.30.10">
    <property type="entry name" value="Glutaredoxin"/>
    <property type="match status" value="1"/>
</dbReference>
<dbReference type="InterPro" id="IPR036249">
    <property type="entry name" value="Thioredoxin-like_sf"/>
</dbReference>
<protein>
    <recommendedName>
        <fullName evidence="1">GST N-terminal domain-containing protein</fullName>
    </recommendedName>
</protein>
<dbReference type="SUPFAM" id="SSF52833">
    <property type="entry name" value="Thioredoxin-like"/>
    <property type="match status" value="1"/>
</dbReference>
<dbReference type="Pfam" id="PF13417">
    <property type="entry name" value="GST_N_3"/>
    <property type="match status" value="1"/>
</dbReference>
<organism evidence="2 3">
    <name type="scientific">Cutaneotrichosporon cavernicola</name>
    <dbReference type="NCBI Taxonomy" id="279322"/>
    <lineage>
        <taxon>Eukaryota</taxon>
        <taxon>Fungi</taxon>
        <taxon>Dikarya</taxon>
        <taxon>Basidiomycota</taxon>
        <taxon>Agaricomycotina</taxon>
        <taxon>Tremellomycetes</taxon>
        <taxon>Trichosporonales</taxon>
        <taxon>Trichosporonaceae</taxon>
        <taxon>Cutaneotrichosporon</taxon>
    </lineage>
</organism>
<gene>
    <name evidence="2" type="ORF">CcaverHIS019_0300500</name>
</gene>
<dbReference type="RefSeq" id="XP_060455246.1">
    <property type="nucleotide sequence ID" value="XM_060598453.1"/>
</dbReference>
<dbReference type="PROSITE" id="PS50404">
    <property type="entry name" value="GST_NTER"/>
    <property type="match status" value="1"/>
</dbReference>
<name>A0AA48I8X6_9TREE</name>
<accession>A0AA48I8X6</accession>
<evidence type="ECO:0000313" key="2">
    <source>
        <dbReference type="EMBL" id="BEI89980.1"/>
    </source>
</evidence>
<feature type="domain" description="GST N-terminal" evidence="1">
    <location>
        <begin position="2"/>
        <end position="85"/>
    </location>
</feature>
<dbReference type="GeneID" id="85493851"/>
<dbReference type="InterPro" id="IPR004045">
    <property type="entry name" value="Glutathione_S-Trfase_N"/>
</dbReference>
<proteinExistence type="predicted"/>
<keyword evidence="3" id="KW-1185">Reference proteome</keyword>
<dbReference type="AlphaFoldDB" id="A0AA48I8X6"/>
<reference evidence="2" key="1">
    <citation type="journal article" date="2023" name="BMC Genomics">
        <title>Chromosome-level genome assemblies of Cutaneotrichosporon spp. (Trichosporonales, Basidiomycota) reveal imbalanced evolution between nucleotide sequences and chromosome synteny.</title>
        <authorList>
            <person name="Kobayashi Y."/>
            <person name="Kayamori A."/>
            <person name="Aoki K."/>
            <person name="Shiwa Y."/>
            <person name="Matsutani M."/>
            <person name="Fujita N."/>
            <person name="Sugita T."/>
            <person name="Iwasaki W."/>
            <person name="Tanaka N."/>
            <person name="Takashima M."/>
        </authorList>
    </citation>
    <scope>NUCLEOTIDE SEQUENCE</scope>
    <source>
        <strain evidence="2">HIS019</strain>
    </source>
</reference>
<dbReference type="EMBL" id="AP028214">
    <property type="protein sequence ID" value="BEI89980.1"/>
    <property type="molecule type" value="Genomic_DNA"/>
</dbReference>